<protein>
    <submittedName>
        <fullName evidence="1">Uncharacterized protein</fullName>
    </submittedName>
</protein>
<reference evidence="1" key="1">
    <citation type="submission" date="2022-06" db="EMBL/GenBank/DDBJ databases">
        <title>Rothia sp. isolated from sandalwood seedling.</title>
        <authorList>
            <person name="Tuikhar N."/>
            <person name="Kirdat K."/>
            <person name="Thorat V."/>
            <person name="Swetha P."/>
            <person name="Padma S."/>
            <person name="Sundararaj R."/>
            <person name="Yadav A."/>
        </authorList>
    </citation>
    <scope>NUCLEOTIDE SEQUENCE</scope>
    <source>
        <strain evidence="1">AR01</strain>
    </source>
</reference>
<dbReference type="EMBL" id="JANAFB010000006">
    <property type="protein sequence ID" value="MCP3425192.1"/>
    <property type="molecule type" value="Genomic_DNA"/>
</dbReference>
<accession>A0A9X2HE87</accession>
<gene>
    <name evidence="1" type="ORF">NBM05_03905</name>
</gene>
<organism evidence="1 2">
    <name type="scientific">Rothia santali</name>
    <dbReference type="NCBI Taxonomy" id="2949643"/>
    <lineage>
        <taxon>Bacteria</taxon>
        <taxon>Bacillati</taxon>
        <taxon>Actinomycetota</taxon>
        <taxon>Actinomycetes</taxon>
        <taxon>Micrococcales</taxon>
        <taxon>Micrococcaceae</taxon>
        <taxon>Rothia</taxon>
    </lineage>
</organism>
<dbReference type="AlphaFoldDB" id="A0A9X2HE87"/>
<comment type="caution">
    <text evidence="1">The sequence shown here is derived from an EMBL/GenBank/DDBJ whole genome shotgun (WGS) entry which is preliminary data.</text>
</comment>
<dbReference type="Proteomes" id="UP001139502">
    <property type="component" value="Unassembled WGS sequence"/>
</dbReference>
<keyword evidence="2" id="KW-1185">Reference proteome</keyword>
<evidence type="ECO:0000313" key="2">
    <source>
        <dbReference type="Proteomes" id="UP001139502"/>
    </source>
</evidence>
<evidence type="ECO:0000313" key="1">
    <source>
        <dbReference type="EMBL" id="MCP3425192.1"/>
    </source>
</evidence>
<dbReference type="RefSeq" id="WP_254165265.1">
    <property type="nucleotide sequence ID" value="NZ_JANAFB010000006.1"/>
</dbReference>
<sequence length="168" mass="19181">MAGPHLCGEVIPVPTNWNNTYPGEGGYYGRVDTLAFMRAYKPAVVAGQKELELMSHEYDQLKAQMDRMERTLGIVRGGIFDRFSYSGKPGTLERGVIHLLKDINRNTWNTKKMVRYLFNMLRIGTPGVISDGRLGGKMRKLLSYKKAEDGQARRTEWEADAKRNYDFN</sequence>
<proteinExistence type="predicted"/>
<name>A0A9X2HE87_9MICC</name>